<sequence length="383" mass="42633">MAPYHAAARPTTPPNARAIKGLSVGFLAGTLLLSPLVMAQQTILEGERFHPQESAQGMVATSHFLASEVSRDVLAKGGNAVDAAVTAGFALAVTLIERLEESYAVQRLCSVFGVHRSSYRAWRNRNTVPSQEERALLQRIVDTHAASKGSAGARSIAKMVTQAGVPLSRYRAGKRMKRLGLASTQPPRHAYKKAMQPHLAIPNRLDRQFDVKTPNKAWTGDITYIWTGSRWAYLAVVIDLFSRKPVGWAMSPSPDTELVNKALMMAYESRHEPKSVLFHSDQGCQYTSLGFRQCLWRYQMTQSLSRRGNCWDNAPTERFFRSLKTEWVPATGYLDMAAAKQSITEYIISYYSCLRPHTHNDGLPPNAAETTYWNAQKAVAKNT</sequence>
<dbReference type="InterPro" id="IPR029055">
    <property type="entry name" value="Ntn_hydrolases_N"/>
</dbReference>
<protein>
    <submittedName>
        <fullName evidence="2">Putative transposase</fullName>
    </submittedName>
</protein>
<dbReference type="RefSeq" id="WP_154045179.1">
    <property type="nucleotide sequence ID" value="NZ_LT670847.1"/>
</dbReference>
<dbReference type="InterPro" id="IPR050900">
    <property type="entry name" value="Transposase_IS3/IS150/IS904"/>
</dbReference>
<dbReference type="Pfam" id="PF13276">
    <property type="entry name" value="HTH_21"/>
    <property type="match status" value="1"/>
</dbReference>
<dbReference type="Pfam" id="PF00665">
    <property type="entry name" value="rve"/>
    <property type="match status" value="1"/>
</dbReference>
<dbReference type="Gene3D" id="3.30.420.10">
    <property type="entry name" value="Ribonuclease H-like superfamily/Ribonuclease H"/>
    <property type="match status" value="1"/>
</dbReference>
<dbReference type="InterPro" id="IPR025948">
    <property type="entry name" value="HTH-like_dom"/>
</dbReference>
<accession>A0A1M7EQI2</accession>
<proteinExistence type="predicted"/>
<keyword evidence="3" id="KW-1185">Reference proteome</keyword>
<evidence type="ECO:0000259" key="1">
    <source>
        <dbReference type="PROSITE" id="PS50994"/>
    </source>
</evidence>
<dbReference type="FunCoup" id="A0A1M7EQI2">
    <property type="interactions" value="54"/>
</dbReference>
<dbReference type="PANTHER" id="PTHR46889:SF4">
    <property type="entry name" value="TRANSPOSASE INSO FOR INSERTION SEQUENCE ELEMENT IS911B-RELATED"/>
    <property type="match status" value="1"/>
</dbReference>
<dbReference type="InterPro" id="IPR036397">
    <property type="entry name" value="RNaseH_sf"/>
</dbReference>
<name>A0A1M7EQI2_9GAMM</name>
<dbReference type="InParanoid" id="A0A1M7EQI2"/>
<dbReference type="PROSITE" id="PS50994">
    <property type="entry name" value="INTEGRASE"/>
    <property type="match status" value="1"/>
</dbReference>
<evidence type="ECO:0000313" key="3">
    <source>
        <dbReference type="Proteomes" id="UP000190911"/>
    </source>
</evidence>
<dbReference type="InterPro" id="IPR001584">
    <property type="entry name" value="Integrase_cat-core"/>
</dbReference>
<dbReference type="EMBL" id="LT670847">
    <property type="protein sequence ID" value="SHL93940.1"/>
    <property type="molecule type" value="Genomic_DNA"/>
</dbReference>
<dbReference type="OrthoDB" id="9813126at2"/>
<dbReference type="SUPFAM" id="SSF56235">
    <property type="entry name" value="N-terminal nucleophile aminohydrolases (Ntn hydrolases)"/>
    <property type="match status" value="1"/>
</dbReference>
<dbReference type="GO" id="GO:0003676">
    <property type="term" value="F:nucleic acid binding"/>
    <property type="evidence" value="ECO:0007669"/>
    <property type="project" value="InterPro"/>
</dbReference>
<dbReference type="SUPFAM" id="SSF53098">
    <property type="entry name" value="Ribonuclease H-like"/>
    <property type="match status" value="1"/>
</dbReference>
<gene>
    <name evidence="2" type="ORF">SAMN05878437_0366</name>
</gene>
<dbReference type="InterPro" id="IPR048020">
    <property type="entry name" value="Transpos_IS3"/>
</dbReference>
<dbReference type="PANTHER" id="PTHR46889">
    <property type="entry name" value="TRANSPOSASE INSF FOR INSERTION SEQUENCE IS3B-RELATED"/>
    <property type="match status" value="1"/>
</dbReference>
<feature type="domain" description="Integrase catalytic" evidence="1">
    <location>
        <begin position="210"/>
        <end position="372"/>
    </location>
</feature>
<evidence type="ECO:0000313" key="2">
    <source>
        <dbReference type="EMBL" id="SHL93940.1"/>
    </source>
</evidence>
<dbReference type="InterPro" id="IPR012337">
    <property type="entry name" value="RNaseH-like_sf"/>
</dbReference>
<organism evidence="2 3">
    <name type="scientific">Vreelandella subglaciescola</name>
    <dbReference type="NCBI Taxonomy" id="29571"/>
    <lineage>
        <taxon>Bacteria</taxon>
        <taxon>Pseudomonadati</taxon>
        <taxon>Pseudomonadota</taxon>
        <taxon>Gammaproteobacteria</taxon>
        <taxon>Oceanospirillales</taxon>
        <taxon>Halomonadaceae</taxon>
        <taxon>Vreelandella</taxon>
    </lineage>
</organism>
<dbReference type="Proteomes" id="UP000190911">
    <property type="component" value="Chromosome I"/>
</dbReference>
<dbReference type="GO" id="GO:0015074">
    <property type="term" value="P:DNA integration"/>
    <property type="evidence" value="ECO:0007669"/>
    <property type="project" value="InterPro"/>
</dbReference>
<dbReference type="NCBIfam" id="NF033516">
    <property type="entry name" value="transpos_IS3"/>
    <property type="match status" value="1"/>
</dbReference>
<dbReference type="AlphaFoldDB" id="A0A1M7EQI2"/>
<reference evidence="2 3" key="1">
    <citation type="submission" date="2016-11" db="EMBL/GenBank/DDBJ databases">
        <authorList>
            <person name="Jaros S."/>
            <person name="Januszkiewicz K."/>
            <person name="Wedrychowicz H."/>
        </authorList>
    </citation>
    <scope>NUCLEOTIDE SEQUENCE [LARGE SCALE GENOMIC DNA]</scope>
    <source>
        <strain evidence="2 3">ACAM 12</strain>
    </source>
</reference>
<dbReference type="STRING" id="29571.SAMN05878437_0366"/>